<dbReference type="Gene3D" id="2.40.50.100">
    <property type="match status" value="1"/>
</dbReference>
<dbReference type="AlphaFoldDB" id="A0A2W7NPZ6"/>
<dbReference type="PANTHER" id="PTHR43178">
    <property type="entry name" value="DIHYDROLIPOAMIDE ACETYLTRANSFERASE COMPONENT OF PYRUVATE DEHYDROGENASE COMPLEX"/>
    <property type="match status" value="1"/>
</dbReference>
<evidence type="ECO:0000256" key="5">
    <source>
        <dbReference type="ARBA" id="ARBA00022823"/>
    </source>
</evidence>
<keyword evidence="6 7" id="KW-0012">Acyltransferase</keyword>
<proteinExistence type="inferred from homology"/>
<name>A0A2W7NPZ6_9BACT</name>
<dbReference type="PANTHER" id="PTHR43178:SF5">
    <property type="entry name" value="LIPOAMIDE ACYLTRANSFERASE COMPONENT OF BRANCHED-CHAIN ALPHA-KETO ACID DEHYDROGENASE COMPLEX, MITOCHONDRIAL"/>
    <property type="match status" value="1"/>
</dbReference>
<dbReference type="OrthoDB" id="9805770at2"/>
<gene>
    <name evidence="11" type="ORF">LX69_02173</name>
</gene>
<dbReference type="SUPFAM" id="SSF51230">
    <property type="entry name" value="Single hybrid motif"/>
    <property type="match status" value="1"/>
</dbReference>
<dbReference type="InterPro" id="IPR036625">
    <property type="entry name" value="E3-bd_dom_sf"/>
</dbReference>
<dbReference type="InterPro" id="IPR050743">
    <property type="entry name" value="2-oxoacid_DH_E2_comp"/>
</dbReference>
<dbReference type="EC" id="2.3.1.-" evidence="7"/>
<evidence type="ECO:0000256" key="6">
    <source>
        <dbReference type="ARBA" id="ARBA00023315"/>
    </source>
</evidence>
<accession>A0A2W7NPZ6</accession>
<feature type="region of interest" description="Disordered" evidence="8">
    <location>
        <begin position="174"/>
        <end position="202"/>
    </location>
</feature>
<dbReference type="CDD" id="cd06849">
    <property type="entry name" value="lipoyl_domain"/>
    <property type="match status" value="1"/>
</dbReference>
<protein>
    <recommendedName>
        <fullName evidence="7">Dihydrolipoamide acetyltransferase component of pyruvate dehydrogenase complex</fullName>
        <ecNumber evidence="7">2.3.1.-</ecNumber>
    </recommendedName>
</protein>
<organism evidence="11 12">
    <name type="scientific">Breznakibacter xylanolyticus</name>
    <dbReference type="NCBI Taxonomy" id="990"/>
    <lineage>
        <taxon>Bacteria</taxon>
        <taxon>Pseudomonadati</taxon>
        <taxon>Bacteroidota</taxon>
        <taxon>Bacteroidia</taxon>
        <taxon>Marinilabiliales</taxon>
        <taxon>Marinilabiliaceae</taxon>
        <taxon>Breznakibacter</taxon>
    </lineage>
</organism>
<comment type="cofactor">
    <cofactor evidence="1 7">
        <name>(R)-lipoate</name>
        <dbReference type="ChEBI" id="CHEBI:83088"/>
    </cofactor>
</comment>
<dbReference type="InterPro" id="IPR011053">
    <property type="entry name" value="Single_hybrid_motif"/>
</dbReference>
<dbReference type="InterPro" id="IPR000089">
    <property type="entry name" value="Biotin_lipoyl"/>
</dbReference>
<dbReference type="SUPFAM" id="SSF47005">
    <property type="entry name" value="Peripheral subunit-binding domain of 2-oxo acid dehydrogenase complex"/>
    <property type="match status" value="1"/>
</dbReference>
<dbReference type="Gene3D" id="4.10.320.10">
    <property type="entry name" value="E3-binding domain"/>
    <property type="match status" value="1"/>
</dbReference>
<evidence type="ECO:0000256" key="1">
    <source>
        <dbReference type="ARBA" id="ARBA00001938"/>
    </source>
</evidence>
<sequence>MSTFDIVMPKMGESVEEATITRWFVSVGDAVKEDDPILEIATDKVDSEIPSPVAGVVKEVRFEVNAVVPVGQIVAVIALEGAELTEKTAVENVSAVDIVQKTEDVDVKSDLVKREDLGLESERFYSPLVRSIASAEGITARELDAIRGSGMEGRVTKEDVLAYLSQKKSAAQGTDKLLPSAENPVSSASAAPVSSTPKASVSLSAGDEIRQMDRMRKLIADHMVMSKQVSPHVTSIVEADVTNIVLWREKSKDAFLTKYGEKLTYMPVFTEAVAKALRDFPGVNASVDGDQIIYRKNVNVGIAVSLPSGNLIVPVIKQADQKNLAGLASDINRLANEARTNKLSPDAIQGGTFTITNFGSFHNIIGTPIINQPQVAILATGTIEKKPAVIETPTGDVIAIRHKMFLSLSYDHRIVDGALGGGFLRRIADYLEAFALDTPI</sequence>
<dbReference type="Pfam" id="PF02817">
    <property type="entry name" value="E3_binding"/>
    <property type="match status" value="1"/>
</dbReference>
<keyword evidence="12" id="KW-1185">Reference proteome</keyword>
<dbReference type="SUPFAM" id="SSF52777">
    <property type="entry name" value="CoA-dependent acyltransferases"/>
    <property type="match status" value="1"/>
</dbReference>
<reference evidence="11 12" key="1">
    <citation type="submission" date="2018-06" db="EMBL/GenBank/DDBJ databases">
        <title>Genomic Encyclopedia of Archaeal and Bacterial Type Strains, Phase II (KMG-II): from individual species to whole genera.</title>
        <authorList>
            <person name="Goeker M."/>
        </authorList>
    </citation>
    <scope>NUCLEOTIDE SEQUENCE [LARGE SCALE GENOMIC DNA]</scope>
    <source>
        <strain evidence="11 12">DSM 6779</strain>
    </source>
</reference>
<evidence type="ECO:0000313" key="11">
    <source>
        <dbReference type="EMBL" id="PZX15336.1"/>
    </source>
</evidence>
<dbReference type="EMBL" id="QKZK01000016">
    <property type="protein sequence ID" value="PZX15336.1"/>
    <property type="molecule type" value="Genomic_DNA"/>
</dbReference>
<dbReference type="RefSeq" id="WP_111446019.1">
    <property type="nucleotide sequence ID" value="NZ_QKZK01000016.1"/>
</dbReference>
<dbReference type="Gene3D" id="3.30.559.10">
    <property type="entry name" value="Chloramphenicol acetyltransferase-like domain"/>
    <property type="match status" value="1"/>
</dbReference>
<dbReference type="PROSITE" id="PS00189">
    <property type="entry name" value="LIPOYL"/>
    <property type="match status" value="1"/>
</dbReference>
<dbReference type="Pfam" id="PF00364">
    <property type="entry name" value="Biotin_lipoyl"/>
    <property type="match status" value="1"/>
</dbReference>
<dbReference type="InterPro" id="IPR003016">
    <property type="entry name" value="2-oxoA_DH_lipoyl-BS"/>
</dbReference>
<comment type="caution">
    <text evidence="11">The sequence shown here is derived from an EMBL/GenBank/DDBJ whole genome shotgun (WGS) entry which is preliminary data.</text>
</comment>
<dbReference type="InterPro" id="IPR001078">
    <property type="entry name" value="2-oxoacid_DH_actylTfrase"/>
</dbReference>
<evidence type="ECO:0000256" key="7">
    <source>
        <dbReference type="RuleBase" id="RU003423"/>
    </source>
</evidence>
<dbReference type="GO" id="GO:0005737">
    <property type="term" value="C:cytoplasm"/>
    <property type="evidence" value="ECO:0007669"/>
    <property type="project" value="TreeGrafter"/>
</dbReference>
<dbReference type="PROSITE" id="PS51826">
    <property type="entry name" value="PSBD"/>
    <property type="match status" value="1"/>
</dbReference>
<evidence type="ECO:0000256" key="2">
    <source>
        <dbReference type="ARBA" id="ARBA00007317"/>
    </source>
</evidence>
<keyword evidence="4 7" id="KW-0808">Transferase</keyword>
<comment type="subunit">
    <text evidence="3">Forms a 24-polypeptide structural core with octahedral symmetry.</text>
</comment>
<evidence type="ECO:0000313" key="12">
    <source>
        <dbReference type="Proteomes" id="UP000249239"/>
    </source>
</evidence>
<dbReference type="InterPro" id="IPR023213">
    <property type="entry name" value="CAT-like_dom_sf"/>
</dbReference>
<comment type="similarity">
    <text evidence="2 7">Belongs to the 2-oxoacid dehydrogenase family.</text>
</comment>
<evidence type="ECO:0000256" key="8">
    <source>
        <dbReference type="SAM" id="MobiDB-lite"/>
    </source>
</evidence>
<dbReference type="GO" id="GO:0016407">
    <property type="term" value="F:acetyltransferase activity"/>
    <property type="evidence" value="ECO:0007669"/>
    <property type="project" value="TreeGrafter"/>
</dbReference>
<feature type="domain" description="Lipoyl-binding" evidence="9">
    <location>
        <begin position="3"/>
        <end position="78"/>
    </location>
</feature>
<dbReference type="GO" id="GO:0031405">
    <property type="term" value="F:lipoic acid binding"/>
    <property type="evidence" value="ECO:0007669"/>
    <property type="project" value="TreeGrafter"/>
</dbReference>
<keyword evidence="5 7" id="KW-0450">Lipoyl</keyword>
<dbReference type="Proteomes" id="UP000249239">
    <property type="component" value="Unassembled WGS sequence"/>
</dbReference>
<dbReference type="Pfam" id="PF00198">
    <property type="entry name" value="2-oxoacid_dh"/>
    <property type="match status" value="1"/>
</dbReference>
<evidence type="ECO:0000256" key="3">
    <source>
        <dbReference type="ARBA" id="ARBA00011484"/>
    </source>
</evidence>
<dbReference type="InterPro" id="IPR004167">
    <property type="entry name" value="PSBD"/>
</dbReference>
<evidence type="ECO:0000256" key="4">
    <source>
        <dbReference type="ARBA" id="ARBA00022679"/>
    </source>
</evidence>
<dbReference type="PROSITE" id="PS50968">
    <property type="entry name" value="BIOTINYL_LIPOYL"/>
    <property type="match status" value="1"/>
</dbReference>
<feature type="domain" description="Peripheral subunit-binding (PSBD)" evidence="10">
    <location>
        <begin position="124"/>
        <end position="164"/>
    </location>
</feature>
<feature type="compositionally biased region" description="Low complexity" evidence="8">
    <location>
        <begin position="179"/>
        <end position="202"/>
    </location>
</feature>
<evidence type="ECO:0000259" key="10">
    <source>
        <dbReference type="PROSITE" id="PS51826"/>
    </source>
</evidence>
<evidence type="ECO:0000259" key="9">
    <source>
        <dbReference type="PROSITE" id="PS50968"/>
    </source>
</evidence>